<evidence type="ECO:0000313" key="2">
    <source>
        <dbReference type="Proteomes" id="UP000786693"/>
    </source>
</evidence>
<proteinExistence type="predicted"/>
<evidence type="ECO:0000313" key="1">
    <source>
        <dbReference type="EMBL" id="GIT94826.1"/>
    </source>
</evidence>
<dbReference type="Proteomes" id="UP000786693">
    <property type="component" value="Unassembled WGS sequence"/>
</dbReference>
<name>A0ABQ4NKA9_9RHOB</name>
<reference evidence="1 2" key="1">
    <citation type="submission" date="2021-05" db="EMBL/GenBank/DDBJ databases">
        <title>Bacteria Genome sequencing.</title>
        <authorList>
            <person name="Takabe Y."/>
            <person name="Nakajima Y."/>
            <person name="Suzuki S."/>
            <person name="Shiozaki T."/>
        </authorList>
    </citation>
    <scope>NUCLEOTIDE SEQUENCE [LARGE SCALE GENOMIC DNA]</scope>
    <source>
        <strain evidence="1 2">AI_62</strain>
    </source>
</reference>
<organism evidence="1 2">
    <name type="scientific">Jannaschia pagri</name>
    <dbReference type="NCBI Taxonomy" id="2829797"/>
    <lineage>
        <taxon>Bacteria</taxon>
        <taxon>Pseudomonadati</taxon>
        <taxon>Pseudomonadota</taxon>
        <taxon>Alphaproteobacteria</taxon>
        <taxon>Rhodobacterales</taxon>
        <taxon>Roseobacteraceae</taxon>
        <taxon>Jannaschia</taxon>
    </lineage>
</organism>
<keyword evidence="2" id="KW-1185">Reference proteome</keyword>
<sequence>MIEVGPIGHAPSAPNSDQRLELPFVYNGAGHVVTVPTKSAEAFARAFIAVLIDLQGSFPRIEDAINWINTVPLPGYGDDTARDLLEQGRGRSVLNYLDAFRRGAHA</sequence>
<evidence type="ECO:0008006" key="3">
    <source>
        <dbReference type="Google" id="ProtNLM"/>
    </source>
</evidence>
<dbReference type="RefSeq" id="WP_220748326.1">
    <property type="nucleotide sequence ID" value="NZ_BPFH01000002.1"/>
</dbReference>
<gene>
    <name evidence="1" type="ORF">JANAI62_14490</name>
</gene>
<dbReference type="EMBL" id="BPFH01000002">
    <property type="protein sequence ID" value="GIT94826.1"/>
    <property type="molecule type" value="Genomic_DNA"/>
</dbReference>
<protein>
    <recommendedName>
        <fullName evidence="3">Antitoxin Xre/MbcA/ParS-like toxin-binding domain-containing protein</fullName>
    </recommendedName>
</protein>
<comment type="caution">
    <text evidence="1">The sequence shown here is derived from an EMBL/GenBank/DDBJ whole genome shotgun (WGS) entry which is preliminary data.</text>
</comment>
<accession>A0ABQ4NKA9</accession>